<evidence type="ECO:0000256" key="1">
    <source>
        <dbReference type="SAM" id="MobiDB-lite"/>
    </source>
</evidence>
<evidence type="ECO:0000313" key="3">
    <source>
        <dbReference type="Proteomes" id="UP000316733"/>
    </source>
</evidence>
<dbReference type="Proteomes" id="UP000316733">
    <property type="component" value="Segment"/>
</dbReference>
<reference evidence="3" key="1">
    <citation type="journal article" date="2020" name="bioRxiv">
        <title>Integrative omics analysis of Pseudomonas aeruginosa virus PA5oct highlights the molecular complexity of jumbo phages.</title>
        <authorList>
            <person name="Lood C."/>
            <person name="Danis-Wlodarczyk K."/>
            <person name="Blasdel B.G."/>
            <person name="Jang H.B."/>
            <person name="Vandenheuvel D."/>
            <person name="Briers Y."/>
            <person name="Noben J.-P."/>
            <person name="van Noort V."/>
            <person name="Drulis-Kawa Z."/>
            <person name="Lavigne R."/>
        </authorList>
    </citation>
    <scope>NUCLEOTIDE SEQUENCE [LARGE SCALE GENOMIC DNA]</scope>
</reference>
<accession>A0A4Y5JU77</accession>
<sequence>MDDKKDNSNNKKPDEDVLGHALDHVKIVDLKTNKELLNKRG</sequence>
<dbReference type="EMBL" id="MK797984">
    <property type="protein sequence ID" value="QCG76009.1"/>
    <property type="molecule type" value="Genomic_DNA"/>
</dbReference>
<name>A0A4Y5JU77_9CAUD</name>
<feature type="region of interest" description="Disordered" evidence="1">
    <location>
        <begin position="1"/>
        <end position="21"/>
    </location>
</feature>
<gene>
    <name evidence="2" type="ORF">EST35_0127</name>
</gene>
<protein>
    <submittedName>
        <fullName evidence="2">Uncharacterized protein</fullName>
    </submittedName>
</protein>
<organism evidence="2 3">
    <name type="scientific">Pseudomonas phage vB_PaeM_PA5oct</name>
    <dbReference type="NCBI Taxonomy" id="2163605"/>
    <lineage>
        <taxon>Viruses</taxon>
        <taxon>Duplodnaviria</taxon>
        <taxon>Heunggongvirae</taxon>
        <taxon>Uroviricota</taxon>
        <taxon>Caudoviricetes</taxon>
        <taxon>Arenbergviridae</taxon>
        <taxon>Wroclawvirus</taxon>
        <taxon>Wroclawvirus PA5oct</taxon>
    </lineage>
</organism>
<evidence type="ECO:0000313" key="2">
    <source>
        <dbReference type="EMBL" id="QCG76009.1"/>
    </source>
</evidence>
<proteinExistence type="predicted"/>
<keyword evidence="3" id="KW-1185">Reference proteome</keyword>